<dbReference type="Proteomes" id="UP001202117">
    <property type="component" value="Unassembled WGS sequence"/>
</dbReference>
<feature type="signal peptide" evidence="1">
    <location>
        <begin position="1"/>
        <end position="24"/>
    </location>
</feature>
<reference evidence="2 3" key="1">
    <citation type="submission" date="2022-02" db="EMBL/GenBank/DDBJ databases">
        <title>Halomonas fukangensis sp. nov., a halophilic bacterium isolated from a bulk soil of Kalidium foliatum at Fukang.</title>
        <authorList>
            <person name="Huang Y."/>
        </authorList>
    </citation>
    <scope>NUCLEOTIDE SEQUENCE [LARGE SCALE GENOMIC DNA]</scope>
    <source>
        <strain evidence="2 3">EGI 63088</strain>
    </source>
</reference>
<organism evidence="2 3">
    <name type="scientific">Halomonas flagellata</name>
    <dbReference type="NCBI Taxonomy" id="2920385"/>
    <lineage>
        <taxon>Bacteria</taxon>
        <taxon>Pseudomonadati</taxon>
        <taxon>Pseudomonadota</taxon>
        <taxon>Gammaproteobacteria</taxon>
        <taxon>Oceanospirillales</taxon>
        <taxon>Halomonadaceae</taxon>
        <taxon>Halomonas</taxon>
    </lineage>
</organism>
<evidence type="ECO:0000256" key="1">
    <source>
        <dbReference type="SAM" id="SignalP"/>
    </source>
</evidence>
<dbReference type="RefSeq" id="WP_240567036.1">
    <property type="nucleotide sequence ID" value="NZ_JAKVPY010000003.1"/>
</dbReference>
<dbReference type="EMBL" id="JAKVPY010000003">
    <property type="protein sequence ID" value="MCH4562194.1"/>
    <property type="molecule type" value="Genomic_DNA"/>
</dbReference>
<keyword evidence="3" id="KW-1185">Reference proteome</keyword>
<evidence type="ECO:0008006" key="4">
    <source>
        <dbReference type="Google" id="ProtNLM"/>
    </source>
</evidence>
<gene>
    <name evidence="2" type="ORF">MKP05_03500</name>
</gene>
<name>A0ABS9RQS3_9GAMM</name>
<evidence type="ECO:0000313" key="2">
    <source>
        <dbReference type="EMBL" id="MCH4562194.1"/>
    </source>
</evidence>
<evidence type="ECO:0000313" key="3">
    <source>
        <dbReference type="Proteomes" id="UP001202117"/>
    </source>
</evidence>
<proteinExistence type="predicted"/>
<dbReference type="InterPro" id="IPR036777">
    <property type="entry name" value="Channel_Tsx-like_sf"/>
</dbReference>
<accession>A0ABS9RQS3</accession>
<sequence length="285" mass="32150">MNKKYMFWLSVAMLGSMILTEAQAASWSDTFLGYRYGTQFHEPGIEEEIEQHIVQFSHVSGYKYGSNYFNVDFIQSDRNDAVNGGGSGAINVYSVYRHQLHYGKLFGEPLSFGPVRDVALTAGFDLSHKNSSFASRKRMLLLGPTLKFDLPRGFVDLSVLLAREWNHCGLDICRLEGNQDSIDFDPYYQFSLAWGVPFEAGSLPMKFQGFFNYNTEKGGDYFGVATKPEQLSRTSLMLDAGELAWGSSNNLWVGVGYELWRNKFGNHGKPGVDVDAITFNAEWHF</sequence>
<protein>
    <recommendedName>
        <fullName evidence="4">Nucleoside-specific outer membrane channel protein Tsx</fullName>
    </recommendedName>
</protein>
<dbReference type="SUPFAM" id="SSF111364">
    <property type="entry name" value="Tsx-like channel"/>
    <property type="match status" value="1"/>
</dbReference>
<dbReference type="Gene3D" id="2.40.230.20">
    <property type="entry name" value="Nucleoside-specific channel-forming protein, Tsx-like"/>
    <property type="match status" value="1"/>
</dbReference>
<comment type="caution">
    <text evidence="2">The sequence shown here is derived from an EMBL/GenBank/DDBJ whole genome shotgun (WGS) entry which is preliminary data.</text>
</comment>
<keyword evidence="1" id="KW-0732">Signal</keyword>
<feature type="chain" id="PRO_5046190886" description="Nucleoside-specific outer membrane channel protein Tsx" evidence="1">
    <location>
        <begin position="25"/>
        <end position="285"/>
    </location>
</feature>